<feature type="disulfide bond" evidence="19">
    <location>
        <begin position="206"/>
        <end position="236"/>
    </location>
</feature>
<dbReference type="EC" id="1.11.1.7" evidence="4 20"/>
<keyword evidence="20" id="KW-0732">Signal</keyword>
<keyword evidence="5 20" id="KW-0964">Secreted</keyword>
<feature type="disulfide bond" evidence="19">
    <location>
        <begin position="125"/>
        <end position="326"/>
    </location>
</feature>
<keyword evidence="7 20" id="KW-0349">Heme</keyword>
<feature type="binding site" evidence="17">
    <location>
        <position position="76"/>
    </location>
    <ligand>
        <name>Ca(2+)</name>
        <dbReference type="ChEBI" id="CHEBI:29108"/>
        <label>1</label>
    </ligand>
</feature>
<feature type="signal peptide" evidence="20">
    <location>
        <begin position="1"/>
        <end position="22"/>
    </location>
</feature>
<keyword evidence="8 17" id="KW-0479">Metal-binding</keyword>
<dbReference type="FunFam" id="1.10.420.10:FF:000001">
    <property type="entry name" value="Peroxidase"/>
    <property type="match status" value="1"/>
</dbReference>
<feature type="binding site" evidence="17">
    <location>
        <position position="78"/>
    </location>
    <ligand>
        <name>Ca(2+)</name>
        <dbReference type="ChEBI" id="CHEBI:29108"/>
        <label>1</label>
    </ligand>
</feature>
<dbReference type="PRINTS" id="PR00458">
    <property type="entry name" value="PEROXIDASE"/>
</dbReference>
<dbReference type="AlphaFoldDB" id="A0AAW2P7T6"/>
<dbReference type="GO" id="GO:0042744">
    <property type="term" value="P:hydrogen peroxide catabolic process"/>
    <property type="evidence" value="ECO:0007669"/>
    <property type="project" value="UniProtKB-KW"/>
</dbReference>
<dbReference type="GO" id="GO:0006979">
    <property type="term" value="P:response to oxidative stress"/>
    <property type="evidence" value="ECO:0007669"/>
    <property type="project" value="UniProtKB-UniRule"/>
</dbReference>
<dbReference type="InterPro" id="IPR010255">
    <property type="entry name" value="Haem_peroxidase_sf"/>
</dbReference>
<evidence type="ECO:0000256" key="20">
    <source>
        <dbReference type="RuleBase" id="RU362060"/>
    </source>
</evidence>
<evidence type="ECO:0000256" key="11">
    <source>
        <dbReference type="ARBA" id="ARBA00023004"/>
    </source>
</evidence>
<feature type="site" description="Transition state stabilizer" evidence="18">
    <location>
        <position position="66"/>
    </location>
</feature>
<evidence type="ECO:0000256" key="14">
    <source>
        <dbReference type="ARBA" id="ARBA00023324"/>
    </source>
</evidence>
<comment type="cofactor">
    <cofactor evidence="17 20">
        <name>heme b</name>
        <dbReference type="ChEBI" id="CHEBI:60344"/>
    </cofactor>
    <text evidence="17 20">Binds 1 heme b (iron(II)-protoporphyrin IX) group per subunit.</text>
</comment>
<feature type="binding site" evidence="17">
    <location>
        <position position="93"/>
    </location>
    <ligand>
        <name>Ca(2+)</name>
        <dbReference type="ChEBI" id="CHEBI:29108"/>
        <label>1</label>
    </ligand>
</feature>
<evidence type="ECO:0000256" key="18">
    <source>
        <dbReference type="PIRSR" id="PIRSR600823-4"/>
    </source>
</evidence>
<comment type="subcellular location">
    <subcellularLocation>
        <location evidence="20">Secreted</location>
    </subcellularLocation>
</comment>
<feature type="binding site" description="axial binding residue" evidence="17">
    <location>
        <position position="199"/>
    </location>
    <ligand>
        <name>heme b</name>
        <dbReference type="ChEBI" id="CHEBI:60344"/>
    </ligand>
    <ligandPart>
        <name>Fe</name>
        <dbReference type="ChEBI" id="CHEBI:18248"/>
    </ligandPart>
</feature>
<dbReference type="PRINTS" id="PR00461">
    <property type="entry name" value="PLPEROXIDASE"/>
</dbReference>
<dbReference type="InterPro" id="IPR033905">
    <property type="entry name" value="Secretory_peroxidase"/>
</dbReference>
<feature type="disulfide bond" evidence="19">
    <location>
        <begin position="39"/>
        <end position="119"/>
    </location>
</feature>
<dbReference type="PANTHER" id="PTHR31517:SF81">
    <property type="entry name" value="PEROXIDASE"/>
    <property type="match status" value="1"/>
</dbReference>
<evidence type="ECO:0000256" key="4">
    <source>
        <dbReference type="ARBA" id="ARBA00012313"/>
    </source>
</evidence>
<gene>
    <name evidence="22" type="ORF">Sradi_4245600</name>
</gene>
<organism evidence="22">
    <name type="scientific">Sesamum radiatum</name>
    <name type="common">Black benniseed</name>
    <dbReference type="NCBI Taxonomy" id="300843"/>
    <lineage>
        <taxon>Eukaryota</taxon>
        <taxon>Viridiplantae</taxon>
        <taxon>Streptophyta</taxon>
        <taxon>Embryophyta</taxon>
        <taxon>Tracheophyta</taxon>
        <taxon>Spermatophyta</taxon>
        <taxon>Magnoliopsida</taxon>
        <taxon>eudicotyledons</taxon>
        <taxon>Gunneridae</taxon>
        <taxon>Pentapetalae</taxon>
        <taxon>asterids</taxon>
        <taxon>lamiids</taxon>
        <taxon>Lamiales</taxon>
        <taxon>Pedaliaceae</taxon>
        <taxon>Sesamum</taxon>
    </lineage>
</organism>
<evidence type="ECO:0000256" key="9">
    <source>
        <dbReference type="ARBA" id="ARBA00022837"/>
    </source>
</evidence>
<comment type="catalytic activity">
    <reaction evidence="1 20">
        <text>2 a phenolic donor + H2O2 = 2 a phenolic radical donor + 2 H2O</text>
        <dbReference type="Rhea" id="RHEA:56136"/>
        <dbReference type="ChEBI" id="CHEBI:15377"/>
        <dbReference type="ChEBI" id="CHEBI:16240"/>
        <dbReference type="ChEBI" id="CHEBI:139520"/>
        <dbReference type="ChEBI" id="CHEBI:139521"/>
        <dbReference type="EC" id="1.11.1.7"/>
    </reaction>
</comment>
<keyword evidence="13" id="KW-0325">Glycoprotein</keyword>
<dbReference type="GO" id="GO:0005576">
    <property type="term" value="C:extracellular region"/>
    <property type="evidence" value="ECO:0007669"/>
    <property type="project" value="UniProtKB-SubCell"/>
</dbReference>
<feature type="binding site" evidence="17">
    <location>
        <position position="251"/>
    </location>
    <ligand>
        <name>Ca(2+)</name>
        <dbReference type="ChEBI" id="CHEBI:29108"/>
        <label>2</label>
    </ligand>
</feature>
<comment type="cofactor">
    <cofactor evidence="17 20">
        <name>Ca(2+)</name>
        <dbReference type="ChEBI" id="CHEBI:29108"/>
    </cofactor>
    <text evidence="17 20">Binds 2 calcium ions per subunit.</text>
</comment>
<keyword evidence="6 20" id="KW-0575">Peroxidase</keyword>
<feature type="active site" description="Proton acceptor" evidence="15">
    <location>
        <position position="70"/>
    </location>
</feature>
<comment type="function">
    <text evidence="2">Removal of H(2)O(2), oxidation of toxic reductants, biosynthesis and degradation of lignin, suberization, auxin catabolism, response to environmental stresses such as wounding, pathogen attack and oxidative stress. These functions might be dependent on each isozyme/isoform in each plant tissue.</text>
</comment>
<sequence>MDLVVGLVFLAIFALFSPPLGAKGLPANGLSYDYYHKTCPQVEKIVRDSMNAFSSVDPNTTAAILRLVFHDCQVGGCDGSVLLNIKDPQHQAEMDSPKNFGIRRREVIDEIKSKIEAACPQLVSCADILVLAARDAVAIAGGPTINVPLGRRDTTVPHSRQEADVGLPRNEVNLTKATQVLSQEVGITLEETAAILGAHTLGVTHCDGLMERLYQNGTVLPPGSEAEFVKYLKKVCPEGGQGRFTTTFNLDPTPRTFDNKYYVNGLNGHGLIALDAEMSRDPRSVNIFKKFASDQDAFFKVFSSAFVKITTLGVLTGDKGVIRTKCSVL</sequence>
<evidence type="ECO:0000256" key="16">
    <source>
        <dbReference type="PIRSR" id="PIRSR600823-2"/>
    </source>
</evidence>
<feature type="binding site" evidence="17">
    <location>
        <position position="80"/>
    </location>
    <ligand>
        <name>Ca(2+)</name>
        <dbReference type="ChEBI" id="CHEBI:29108"/>
        <label>1</label>
    </ligand>
</feature>
<feature type="disulfide bond" evidence="19">
    <location>
        <begin position="72"/>
        <end position="77"/>
    </location>
</feature>
<evidence type="ECO:0000256" key="10">
    <source>
        <dbReference type="ARBA" id="ARBA00023002"/>
    </source>
</evidence>
<protein>
    <recommendedName>
        <fullName evidence="4 20">Peroxidase</fullName>
        <ecNumber evidence="4 20">1.11.1.7</ecNumber>
    </recommendedName>
</protein>
<dbReference type="GO" id="GO:0140825">
    <property type="term" value="F:lactoperoxidase activity"/>
    <property type="evidence" value="ECO:0007669"/>
    <property type="project" value="UniProtKB-EC"/>
</dbReference>
<reference evidence="22" key="1">
    <citation type="submission" date="2020-06" db="EMBL/GenBank/DDBJ databases">
        <authorList>
            <person name="Li T."/>
            <person name="Hu X."/>
            <person name="Zhang T."/>
            <person name="Song X."/>
            <person name="Zhang H."/>
            <person name="Dai N."/>
            <person name="Sheng W."/>
            <person name="Hou X."/>
            <person name="Wei L."/>
        </authorList>
    </citation>
    <scope>NUCLEOTIDE SEQUENCE</scope>
    <source>
        <strain evidence="22">G02</strain>
        <tissue evidence="22">Leaf</tissue>
    </source>
</reference>
<dbReference type="InterPro" id="IPR002016">
    <property type="entry name" value="Haem_peroxidase"/>
</dbReference>
<dbReference type="InterPro" id="IPR019793">
    <property type="entry name" value="Peroxidases_heam-ligand_BS"/>
</dbReference>
<comment type="caution">
    <text evidence="22">The sequence shown here is derived from an EMBL/GenBank/DDBJ whole genome shotgun (WGS) entry which is preliminary data.</text>
</comment>
<dbReference type="Pfam" id="PF00141">
    <property type="entry name" value="peroxidase"/>
    <property type="match status" value="1"/>
</dbReference>
<proteinExistence type="inferred from homology"/>
<evidence type="ECO:0000256" key="2">
    <source>
        <dbReference type="ARBA" id="ARBA00002322"/>
    </source>
</evidence>
<evidence type="ECO:0000256" key="7">
    <source>
        <dbReference type="ARBA" id="ARBA00022617"/>
    </source>
</evidence>
<dbReference type="SUPFAM" id="SSF48113">
    <property type="entry name" value="Heme-dependent peroxidases"/>
    <property type="match status" value="1"/>
</dbReference>
<dbReference type="InterPro" id="IPR019794">
    <property type="entry name" value="Peroxidases_AS"/>
</dbReference>
<feature type="binding site" evidence="17">
    <location>
        <position position="253"/>
    </location>
    <ligand>
        <name>Ca(2+)</name>
        <dbReference type="ChEBI" id="CHEBI:29108"/>
        <label>2</label>
    </ligand>
</feature>
<evidence type="ECO:0000259" key="21">
    <source>
        <dbReference type="PROSITE" id="PS50873"/>
    </source>
</evidence>
<comment type="similarity">
    <text evidence="20">Belongs to the peroxidase family. Classical plant (class III) peroxidase subfamily.</text>
</comment>
<feature type="binding site" evidence="17">
    <location>
        <position position="200"/>
    </location>
    <ligand>
        <name>Ca(2+)</name>
        <dbReference type="ChEBI" id="CHEBI:29108"/>
        <label>2</label>
    </ligand>
</feature>
<dbReference type="CDD" id="cd00693">
    <property type="entry name" value="secretory_peroxidase"/>
    <property type="match status" value="1"/>
</dbReference>
<dbReference type="InterPro" id="IPR000823">
    <property type="entry name" value="Peroxidase_pln"/>
</dbReference>
<evidence type="ECO:0000256" key="13">
    <source>
        <dbReference type="ARBA" id="ARBA00023180"/>
    </source>
</evidence>
<evidence type="ECO:0000256" key="1">
    <source>
        <dbReference type="ARBA" id="ARBA00000189"/>
    </source>
</evidence>
<feature type="binding site" evidence="17">
    <location>
        <position position="71"/>
    </location>
    <ligand>
        <name>Ca(2+)</name>
        <dbReference type="ChEBI" id="CHEBI:29108"/>
        <label>1</label>
    </ligand>
</feature>
<evidence type="ECO:0000256" key="12">
    <source>
        <dbReference type="ARBA" id="ARBA00023157"/>
    </source>
</evidence>
<dbReference type="GO" id="GO:0020037">
    <property type="term" value="F:heme binding"/>
    <property type="evidence" value="ECO:0007669"/>
    <property type="project" value="UniProtKB-UniRule"/>
</dbReference>
<reference evidence="22" key="2">
    <citation type="journal article" date="2024" name="Plant">
        <title>Genomic evolution and insights into agronomic trait innovations of Sesamum species.</title>
        <authorList>
            <person name="Miao H."/>
            <person name="Wang L."/>
            <person name="Qu L."/>
            <person name="Liu H."/>
            <person name="Sun Y."/>
            <person name="Le M."/>
            <person name="Wang Q."/>
            <person name="Wei S."/>
            <person name="Zheng Y."/>
            <person name="Lin W."/>
            <person name="Duan Y."/>
            <person name="Cao H."/>
            <person name="Xiong S."/>
            <person name="Wang X."/>
            <person name="Wei L."/>
            <person name="Li C."/>
            <person name="Ma Q."/>
            <person name="Ju M."/>
            <person name="Zhao R."/>
            <person name="Li G."/>
            <person name="Mu C."/>
            <person name="Tian Q."/>
            <person name="Mei H."/>
            <person name="Zhang T."/>
            <person name="Gao T."/>
            <person name="Zhang H."/>
        </authorList>
    </citation>
    <scope>NUCLEOTIDE SEQUENCE</scope>
    <source>
        <strain evidence="22">G02</strain>
    </source>
</reference>
<evidence type="ECO:0000256" key="15">
    <source>
        <dbReference type="PIRSR" id="PIRSR600823-1"/>
    </source>
</evidence>
<dbReference type="PROSITE" id="PS00436">
    <property type="entry name" value="PEROXIDASE_2"/>
    <property type="match status" value="1"/>
</dbReference>
<feature type="binding site" evidence="17">
    <location>
        <position position="74"/>
    </location>
    <ligand>
        <name>Ca(2+)</name>
        <dbReference type="ChEBI" id="CHEBI:29108"/>
        <label>1</label>
    </ligand>
</feature>
<dbReference type="FunFam" id="1.10.520.10:FF:000008">
    <property type="entry name" value="Peroxidase"/>
    <property type="match status" value="1"/>
</dbReference>
<comment type="similarity">
    <text evidence="3">Belongs to the peroxidase family. Ascorbate peroxidase subfamily.</text>
</comment>
<dbReference type="PROSITE" id="PS00435">
    <property type="entry name" value="PEROXIDASE_1"/>
    <property type="match status" value="1"/>
</dbReference>
<evidence type="ECO:0000313" key="22">
    <source>
        <dbReference type="EMBL" id="KAL0350964.1"/>
    </source>
</evidence>
<evidence type="ECO:0000256" key="8">
    <source>
        <dbReference type="ARBA" id="ARBA00022723"/>
    </source>
</evidence>
<accession>A0AAW2P7T6</accession>
<name>A0AAW2P7T6_SESRA</name>
<keyword evidence="11 17" id="KW-0408">Iron</keyword>
<keyword evidence="10 20" id="KW-0560">Oxidoreductase</keyword>
<evidence type="ECO:0000256" key="17">
    <source>
        <dbReference type="PIRSR" id="PIRSR600823-3"/>
    </source>
</evidence>
<feature type="binding site" evidence="16">
    <location>
        <position position="168"/>
    </location>
    <ligand>
        <name>substrate</name>
    </ligand>
</feature>
<dbReference type="Gene3D" id="1.10.520.10">
    <property type="match status" value="1"/>
</dbReference>
<feature type="chain" id="PRO_5043086633" description="Peroxidase" evidence="20">
    <location>
        <begin position="23"/>
        <end position="329"/>
    </location>
</feature>
<feature type="domain" description="Plant heme peroxidase family profile" evidence="21">
    <location>
        <begin position="29"/>
        <end position="329"/>
    </location>
</feature>
<dbReference type="PROSITE" id="PS50873">
    <property type="entry name" value="PEROXIDASE_4"/>
    <property type="match status" value="1"/>
</dbReference>
<feature type="binding site" evidence="17">
    <location>
        <position position="258"/>
    </location>
    <ligand>
        <name>Ca(2+)</name>
        <dbReference type="ChEBI" id="CHEBI:29108"/>
        <label>2</label>
    </ligand>
</feature>
<evidence type="ECO:0000256" key="19">
    <source>
        <dbReference type="PIRSR" id="PIRSR600823-5"/>
    </source>
</evidence>
<keyword evidence="9 17" id="KW-0106">Calcium</keyword>
<dbReference type="PANTHER" id="PTHR31517">
    <property type="match status" value="1"/>
</dbReference>
<evidence type="ECO:0000256" key="3">
    <source>
        <dbReference type="ARBA" id="ARBA00006873"/>
    </source>
</evidence>
<evidence type="ECO:0000256" key="6">
    <source>
        <dbReference type="ARBA" id="ARBA00022559"/>
    </source>
</evidence>
<evidence type="ECO:0000256" key="5">
    <source>
        <dbReference type="ARBA" id="ARBA00022525"/>
    </source>
</evidence>
<dbReference type="GO" id="GO:0046872">
    <property type="term" value="F:metal ion binding"/>
    <property type="evidence" value="ECO:0007669"/>
    <property type="project" value="UniProtKB-UniRule"/>
</dbReference>
<keyword evidence="12 19" id="KW-1015">Disulfide bond</keyword>
<dbReference type="EMBL" id="JACGWJ010000018">
    <property type="protein sequence ID" value="KAL0350964.1"/>
    <property type="molecule type" value="Genomic_DNA"/>
</dbReference>
<keyword evidence="14 20" id="KW-0376">Hydrogen peroxide</keyword>
<dbReference type="Gene3D" id="1.10.420.10">
    <property type="entry name" value="Peroxidase, domain 2"/>
    <property type="match status" value="1"/>
</dbReference>